<evidence type="ECO:0000259" key="7">
    <source>
        <dbReference type="PROSITE" id="PS50830"/>
    </source>
</evidence>
<reference evidence="8 9" key="2">
    <citation type="submission" date="2018-11" db="EMBL/GenBank/DDBJ databases">
        <authorList>
            <consortium name="Pathogen Informatics"/>
        </authorList>
    </citation>
    <scope>NUCLEOTIDE SEQUENCE [LARGE SCALE GENOMIC DNA]</scope>
</reference>
<dbReference type="InterPro" id="IPR047386">
    <property type="entry name" value="Tudor_TDRD11"/>
</dbReference>
<dbReference type="CDD" id="cd20433">
    <property type="entry name" value="Tudor_TDRD11"/>
    <property type="match status" value="1"/>
</dbReference>
<feature type="domain" description="TNase-like" evidence="7">
    <location>
        <begin position="13"/>
        <end position="159"/>
    </location>
</feature>
<feature type="domain" description="Tudor" evidence="6">
    <location>
        <begin position="731"/>
        <end position="789"/>
    </location>
</feature>
<dbReference type="SMART" id="SM00318">
    <property type="entry name" value="SNc"/>
    <property type="match status" value="4"/>
</dbReference>
<proteinExistence type="predicted"/>
<dbReference type="SUPFAM" id="SSF50199">
    <property type="entry name" value="Staphylococcal nuclease"/>
    <property type="match status" value="5"/>
</dbReference>
<dbReference type="GO" id="GO:0005829">
    <property type="term" value="C:cytosol"/>
    <property type="evidence" value="ECO:0007669"/>
    <property type="project" value="UniProtKB-UniRule"/>
</dbReference>
<reference evidence="10" key="1">
    <citation type="submission" date="2016-06" db="UniProtKB">
        <authorList>
            <consortium name="WormBaseParasite"/>
        </authorList>
    </citation>
    <scope>IDENTIFICATION</scope>
</reference>
<dbReference type="Gene3D" id="2.40.50.90">
    <property type="match status" value="5"/>
</dbReference>
<dbReference type="CDD" id="cd00175">
    <property type="entry name" value="SNc"/>
    <property type="match status" value="1"/>
</dbReference>
<dbReference type="Pfam" id="PF00567">
    <property type="entry name" value="TUDOR"/>
    <property type="match status" value="1"/>
</dbReference>
<keyword evidence="3 5" id="KW-0963">Cytoplasm</keyword>
<evidence type="ECO:0000259" key="6">
    <source>
        <dbReference type="PROSITE" id="PS50304"/>
    </source>
</evidence>
<dbReference type="PROSITE" id="PS50830">
    <property type="entry name" value="TNASE_3"/>
    <property type="match status" value="4"/>
</dbReference>
<keyword evidence="4" id="KW-0677">Repeat</keyword>
<dbReference type="PANTHER" id="PTHR12302">
    <property type="entry name" value="EBNA2 BINDING PROTEIN P100"/>
    <property type="match status" value="1"/>
</dbReference>
<dbReference type="FunFam" id="2.40.50.90:FF:000018">
    <property type="entry name" value="Ribonuclease"/>
    <property type="match status" value="1"/>
</dbReference>
<accession>A0A183UBI6</accession>
<dbReference type="GO" id="GO:0003723">
    <property type="term" value="F:RNA binding"/>
    <property type="evidence" value="ECO:0007669"/>
    <property type="project" value="UniProtKB-UniRule"/>
</dbReference>
<evidence type="ECO:0000256" key="1">
    <source>
        <dbReference type="ARBA" id="ARBA00004496"/>
    </source>
</evidence>
<dbReference type="FunFam" id="2.40.50.90:FF:000001">
    <property type="entry name" value="Staphylococcal nuclease domain-containing protein"/>
    <property type="match status" value="1"/>
</dbReference>
<dbReference type="InterPro" id="IPR016685">
    <property type="entry name" value="Silence_cplx_Nase-comp_TudorSN"/>
</dbReference>
<keyword evidence="9" id="KW-1185">Reference proteome</keyword>
<dbReference type="FunFam" id="2.40.50.90:FF:000002">
    <property type="entry name" value="Staphylococcal nuclease domain-containing protein"/>
    <property type="match status" value="1"/>
</dbReference>
<evidence type="ECO:0000256" key="4">
    <source>
        <dbReference type="ARBA" id="ARBA00022737"/>
    </source>
</evidence>
<feature type="domain" description="TNase-like" evidence="7">
    <location>
        <begin position="516"/>
        <end position="657"/>
    </location>
</feature>
<dbReference type="GO" id="GO:0031047">
    <property type="term" value="P:regulatory ncRNA-mediated gene silencing"/>
    <property type="evidence" value="ECO:0007669"/>
    <property type="project" value="UniProtKB-UniRule"/>
</dbReference>
<dbReference type="GO" id="GO:0005634">
    <property type="term" value="C:nucleus"/>
    <property type="evidence" value="ECO:0007669"/>
    <property type="project" value="TreeGrafter"/>
</dbReference>
<dbReference type="PANTHER" id="PTHR12302:SF2">
    <property type="entry name" value="STAPHYLOCOCCAL NUCLEASE DOMAIN-CONTAINING PROTEIN 1"/>
    <property type="match status" value="1"/>
</dbReference>
<dbReference type="Proteomes" id="UP000050794">
    <property type="component" value="Unassembled WGS sequence"/>
</dbReference>
<dbReference type="Pfam" id="PF00565">
    <property type="entry name" value="SNase"/>
    <property type="match status" value="4"/>
</dbReference>
<evidence type="ECO:0000256" key="3">
    <source>
        <dbReference type="ARBA" id="ARBA00022490"/>
    </source>
</evidence>
<evidence type="ECO:0000313" key="9">
    <source>
        <dbReference type="Proteomes" id="UP000050794"/>
    </source>
</evidence>
<evidence type="ECO:0000256" key="5">
    <source>
        <dbReference type="PIRNR" id="PIRNR017179"/>
    </source>
</evidence>
<dbReference type="PIRSF" id="PIRSF017179">
    <property type="entry name" value="RISC-Tudor-SN"/>
    <property type="match status" value="1"/>
</dbReference>
<gene>
    <name evidence="8" type="ORF">TCNE_LOCUS5856</name>
</gene>
<sequence length="921" mass="102810">MTEQSQTQPQATSFKRGYVKQVLSGDAVVLQGPPMNGPPKEMTVYLSNVVAPRLAKRPTETEPGKEDEPFAWGSREFLRHKLVGQNVIFRCDYTAASGREHGRIYLGGTNPENAENVTESCVSEGWVEVRPGRVADEYTTKLLELQDAAKAAKKGKWAAEEGHAQEHVRHITWVLENPRALVDSHKQKPIKAVIEQVRDGSTVRAFLLPDFQYITLILSGVKAPATRTGPEGRAEEFAEEAKYFVECRILQRDVELILEGVSNQNLVGSILHPKGNIAEALLKEGFAKCIDWSIALATSGPEPLRTAERIAKEKRLRLWRSYQPSNQLSADKRTFTAKVIEIVMGDALVVQKDSGEEMKIWLSSVRPPREENRDSENKVGRQFRPLYDIPYMFEAREFLRKRLIGKKVQVTIDYVQPKSEMYPERSCCTVISAGLNVAEALVSKGLAKVVRYRSDDDNRSSQYDALLAAEAKAEKSKKGLFSEKEAGDKGSVLRIQELQGDAQRSKQFLPYLQRSGRSEGVVEFIASGSRMRLYVPKETCLITFLLSGINCPRGARIGPGGKLIGESEPFADEAAKFTRSKVLQHEVEIEVEGMDKSGSFIGYMFAPTEKGTVNMSVELVENGLASVHFTAEKGNYFSQLHAAEQRAKKAKLGIWANWTDEDAVAQAEIAEAAADKTERTVNYRKVVVTDVQKGNLKFAAQDVDDGPKLEQMMKDLREELRTNAPVVGAYVPRRGDLCVARFSIDKLWYRARVEGVRGKNAEILYIDFGNRETTDFSSLAPLPSGFAAHPAGAHEYQLALVQIPNDPDYAQGTDAALEQLLYTAPQLLINVEYRVSGVEFVQAVIELKDGSKTDVGKTLIADGHALADHRRESKFAALYRLLLRVCMMSLIKVAEYVEAEKRARREHRNIWEYGDFTGNEL</sequence>
<dbReference type="InterPro" id="IPR002999">
    <property type="entry name" value="Tudor"/>
</dbReference>
<dbReference type="SMART" id="SM00333">
    <property type="entry name" value="TUDOR"/>
    <property type="match status" value="1"/>
</dbReference>
<comment type="subcellular location">
    <subcellularLocation>
        <location evidence="1 5">Cytoplasm</location>
    </subcellularLocation>
</comment>
<evidence type="ECO:0000313" key="10">
    <source>
        <dbReference type="WBParaSite" id="TCNE_0000585601-mRNA-1"/>
    </source>
</evidence>
<dbReference type="FunFam" id="2.30.30.140:FF:000018">
    <property type="entry name" value="Serine/threonine-protein kinase 31"/>
    <property type="match status" value="1"/>
</dbReference>
<dbReference type="GO" id="GO:0004518">
    <property type="term" value="F:nuclease activity"/>
    <property type="evidence" value="ECO:0007669"/>
    <property type="project" value="TreeGrafter"/>
</dbReference>
<dbReference type="Gene3D" id="2.30.30.140">
    <property type="match status" value="1"/>
</dbReference>
<feature type="domain" description="TNase-like" evidence="7">
    <location>
        <begin position="333"/>
        <end position="483"/>
    </location>
</feature>
<feature type="domain" description="TNase-like" evidence="7">
    <location>
        <begin position="188"/>
        <end position="321"/>
    </location>
</feature>
<dbReference type="PROSITE" id="PS50304">
    <property type="entry name" value="TUDOR"/>
    <property type="match status" value="1"/>
</dbReference>
<dbReference type="FunFam" id="2.40.50.90:FF:000003">
    <property type="entry name" value="Staphylococcal nuclease domain-containing protein"/>
    <property type="match status" value="1"/>
</dbReference>
<dbReference type="GO" id="GO:0031332">
    <property type="term" value="C:RNAi effector complex"/>
    <property type="evidence" value="ECO:0007669"/>
    <property type="project" value="InterPro"/>
</dbReference>
<organism evidence="9 10">
    <name type="scientific">Toxocara canis</name>
    <name type="common">Canine roundworm</name>
    <dbReference type="NCBI Taxonomy" id="6265"/>
    <lineage>
        <taxon>Eukaryota</taxon>
        <taxon>Metazoa</taxon>
        <taxon>Ecdysozoa</taxon>
        <taxon>Nematoda</taxon>
        <taxon>Chromadorea</taxon>
        <taxon>Rhabditida</taxon>
        <taxon>Spirurina</taxon>
        <taxon>Ascaridomorpha</taxon>
        <taxon>Ascaridoidea</taxon>
        <taxon>Toxocaridae</taxon>
        <taxon>Toxocara</taxon>
    </lineage>
</organism>
<protein>
    <recommendedName>
        <fullName evidence="2">Staphylococcal nuclease domain-containing protein 1</fullName>
    </recommendedName>
</protein>
<evidence type="ECO:0000256" key="2">
    <source>
        <dbReference type="ARBA" id="ARBA00017230"/>
    </source>
</evidence>
<dbReference type="GO" id="GO:0006402">
    <property type="term" value="P:mRNA catabolic process"/>
    <property type="evidence" value="ECO:0007669"/>
    <property type="project" value="UniProtKB-UniRule"/>
</dbReference>
<dbReference type="SUPFAM" id="SSF63748">
    <property type="entry name" value="Tudor/PWWP/MBT"/>
    <property type="match status" value="1"/>
</dbReference>
<dbReference type="WBParaSite" id="TCNE_0000585601-mRNA-1">
    <property type="protein sequence ID" value="TCNE_0000585601-mRNA-1"/>
    <property type="gene ID" value="TCNE_0000585601"/>
</dbReference>
<dbReference type="InterPro" id="IPR016071">
    <property type="entry name" value="Staphylococal_nuclease_OB-fold"/>
</dbReference>
<name>A0A183UBI6_TOXCA</name>
<dbReference type="EMBL" id="UYWY01019402">
    <property type="protein sequence ID" value="VDM37101.1"/>
    <property type="molecule type" value="Genomic_DNA"/>
</dbReference>
<evidence type="ECO:0000313" key="8">
    <source>
        <dbReference type="EMBL" id="VDM37101.1"/>
    </source>
</evidence>
<dbReference type="InterPro" id="IPR035437">
    <property type="entry name" value="SNase_OB-fold_sf"/>
</dbReference>
<dbReference type="AlphaFoldDB" id="A0A183UBI6"/>